<feature type="chain" id="PRO_5046560151" evidence="2">
    <location>
        <begin position="30"/>
        <end position="1041"/>
    </location>
</feature>
<dbReference type="Gene3D" id="1.50.10.10">
    <property type="match status" value="1"/>
</dbReference>
<dbReference type="PANTHER" id="PTHR31616">
    <property type="entry name" value="TREHALASE"/>
    <property type="match status" value="1"/>
</dbReference>
<dbReference type="Gene3D" id="2.60.120.260">
    <property type="entry name" value="Galactose-binding domain-like"/>
    <property type="match status" value="1"/>
</dbReference>
<dbReference type="InterPro" id="IPR012341">
    <property type="entry name" value="6hp_glycosidase-like_sf"/>
</dbReference>
<feature type="domain" description="CBM6" evidence="3">
    <location>
        <begin position="41"/>
        <end position="165"/>
    </location>
</feature>
<dbReference type="PROSITE" id="PS51175">
    <property type="entry name" value="CBM6"/>
    <property type="match status" value="1"/>
</dbReference>
<comment type="caution">
    <text evidence="4">The sequence shown here is derived from an EMBL/GenBank/DDBJ whole genome shotgun (WGS) entry which is preliminary data.</text>
</comment>
<evidence type="ECO:0000259" key="3">
    <source>
        <dbReference type="PROSITE" id="PS51175"/>
    </source>
</evidence>
<accession>A0ABW8TAY3</accession>
<evidence type="ECO:0000313" key="5">
    <source>
        <dbReference type="Proteomes" id="UP001623592"/>
    </source>
</evidence>
<proteinExistence type="predicted"/>
<protein>
    <submittedName>
        <fullName evidence="4">CBM35 domain-containing protein</fullName>
    </submittedName>
</protein>
<evidence type="ECO:0000256" key="1">
    <source>
        <dbReference type="ARBA" id="ARBA00022729"/>
    </source>
</evidence>
<dbReference type="SUPFAM" id="SSF49785">
    <property type="entry name" value="Galactose-binding domain-like"/>
    <property type="match status" value="1"/>
</dbReference>
<dbReference type="SUPFAM" id="SSF48208">
    <property type="entry name" value="Six-hairpin glycosidases"/>
    <property type="match status" value="1"/>
</dbReference>
<dbReference type="InterPro" id="IPR006584">
    <property type="entry name" value="Cellulose-bd_IV"/>
</dbReference>
<dbReference type="Pfam" id="PF16990">
    <property type="entry name" value="CBM_35"/>
    <property type="match status" value="1"/>
</dbReference>
<feature type="signal peptide" evidence="2">
    <location>
        <begin position="1"/>
        <end position="29"/>
    </location>
</feature>
<evidence type="ECO:0000256" key="2">
    <source>
        <dbReference type="SAM" id="SignalP"/>
    </source>
</evidence>
<gene>
    <name evidence="4" type="ORF">ACJDT4_04030</name>
</gene>
<organism evidence="4 5">
    <name type="scientific">Clostridium neuense</name>
    <dbReference type="NCBI Taxonomy" id="1728934"/>
    <lineage>
        <taxon>Bacteria</taxon>
        <taxon>Bacillati</taxon>
        <taxon>Bacillota</taxon>
        <taxon>Clostridia</taxon>
        <taxon>Eubacteriales</taxon>
        <taxon>Clostridiaceae</taxon>
        <taxon>Clostridium</taxon>
    </lineage>
</organism>
<keyword evidence="1 2" id="KW-0732">Signal</keyword>
<dbReference type="CDD" id="cd04083">
    <property type="entry name" value="CBM35_Lmo2446-like"/>
    <property type="match status" value="1"/>
</dbReference>
<dbReference type="InterPro" id="IPR005084">
    <property type="entry name" value="CBM6"/>
</dbReference>
<dbReference type="PROSITE" id="PS51257">
    <property type="entry name" value="PROKAR_LIPOPROTEIN"/>
    <property type="match status" value="1"/>
</dbReference>
<dbReference type="InterPro" id="IPR008979">
    <property type="entry name" value="Galactose-bd-like_sf"/>
</dbReference>
<dbReference type="PANTHER" id="PTHR31616:SF0">
    <property type="entry name" value="GLUCAN 1,4-ALPHA-GLUCOSIDASE"/>
    <property type="match status" value="1"/>
</dbReference>
<sequence length="1041" mass="115180">MNRLRKKITSTITSTVFIFSFFSSTACFNASKVKAQVYPETTYEAETSTKYNVTTDNNHPGYTGTGFVDGFGEVGDYLEFPVSVASTGDYTLRFRYSNFTGKTNIREIYVDGKFVSNAYFKDTGSWDTWETTDVGTNLTAGSHVVKVAVNSSSDGFINLDNLVVTTKNVSVRSLYMSNWNNMMAIWQASKLSDNDTTSGSGPRLSEIRYSDNWGVNQIKDYDGFFRDETNSVKYDQIHNFDSEAYYDENGTLHNNYLKYNDKNLPGMEISKDYVMVPNQNLVVVRYTLKNTGDKDLTYSVLDMLHPSNTSGGSISSNYDSSRNAIIINRSNSGQPYMALGAFTKPSYYQVANDADSSLPSTTCSPWYTFDNNGTLNNNSSVTANDVSTAFAQKVTVPKGTTQNAYFYVALGSSLNDVQNICDTARSNQGDYWFNNTAQSYSNWFSSKKVPNYADSDLTSVYKRNLVMIKNSIKPGTSTDDGAMPATTNPLNYSYKIWSRDSAVTAMSLDAAGFTDEAAKYWNWLAARQNADGSFHTCFNLWDNTNAQFVEPENDAIGFFLIGAYKHYLDTGDKTFLNNIYNSMKKASSYITTNMDQTTGFGPADKSIWEEGNQSEDYTYTQAAYAEGLKCASMVASTEGDSTLADNLNGAASTIMTAINRDDTSSVKGLWNAAGGYYDRCINADGTANTMEDTSTDILFALGLIDVNSSRAASHINKMEKDLAVDEYGLPRYAGDTFYYTSQWSPSGNEALEASPSWPQMTMWDAVYQAYSGNKTKAYDMLEWFKHRTGSGFMVTGEATSNVTEAPLVSTASEPVTAASYILASLAYSGQNDMRVYPSECNAGCYKSINVTNGASDDWSQYKYVPYYLGTPENGSDTDIKKVYISNDANNIYIRVNNASGTLTSDTTSNNFQVSAYTEDFAKTASTTTNSQYGTGLNRNMAYMFTRKNTDKGYAKYTVNNGQWVQNKNITSVIAPQWDSSTGGIELVIPRSEIGSPANDAWGHITIVLSKYANSSWSDESTLRLNYRLTSNSEAWLYGNFE</sequence>
<reference evidence="4 5" key="1">
    <citation type="submission" date="2024-11" db="EMBL/GenBank/DDBJ databases">
        <authorList>
            <person name="Heng Y.C."/>
            <person name="Lim A.C.H."/>
            <person name="Lee J.K.Y."/>
            <person name="Kittelmann S."/>
        </authorList>
    </citation>
    <scope>NUCLEOTIDE SEQUENCE [LARGE SCALE GENOMIC DNA]</scope>
    <source>
        <strain evidence="4 5">WILCCON 0114</strain>
    </source>
</reference>
<dbReference type="Proteomes" id="UP001623592">
    <property type="component" value="Unassembled WGS sequence"/>
</dbReference>
<dbReference type="RefSeq" id="WP_406786250.1">
    <property type="nucleotide sequence ID" value="NZ_JBJIAA010000003.1"/>
</dbReference>
<dbReference type="InterPro" id="IPR008928">
    <property type="entry name" value="6-hairpin_glycosidase_sf"/>
</dbReference>
<evidence type="ECO:0000313" key="4">
    <source>
        <dbReference type="EMBL" id="MFL0249580.1"/>
    </source>
</evidence>
<dbReference type="SMART" id="SM00606">
    <property type="entry name" value="CBD_IV"/>
    <property type="match status" value="1"/>
</dbReference>
<dbReference type="EMBL" id="JBJIAA010000003">
    <property type="protein sequence ID" value="MFL0249580.1"/>
    <property type="molecule type" value="Genomic_DNA"/>
</dbReference>
<keyword evidence="5" id="KW-1185">Reference proteome</keyword>
<name>A0ABW8TAY3_9CLOT</name>